<evidence type="ECO:0008006" key="3">
    <source>
        <dbReference type="Google" id="ProtNLM"/>
    </source>
</evidence>
<keyword evidence="2" id="KW-1185">Reference proteome</keyword>
<gene>
    <name evidence="1" type="ORF">AMURIS_01687</name>
</gene>
<evidence type="ECO:0000313" key="1">
    <source>
        <dbReference type="EMBL" id="SOY28972.1"/>
    </source>
</evidence>
<protein>
    <recommendedName>
        <fullName evidence="3">CoA-binding domain-containing protein</fullName>
    </recommendedName>
</protein>
<evidence type="ECO:0000313" key="2">
    <source>
        <dbReference type="Proteomes" id="UP000236311"/>
    </source>
</evidence>
<dbReference type="Proteomes" id="UP000236311">
    <property type="component" value="Unassembled WGS sequence"/>
</dbReference>
<sequence>MTITKRIPIEELREKYDVLVGWGVGRNEYLLKYNPYLFSLDYMIDIDRRLEGKTICGMKISNVDILDRIRDKYICFIVFPNIEQAVEQEASKHVKNFDIVVAALLGGVETSIPKVEKICCLCRCSIA</sequence>
<reference evidence="1 2" key="1">
    <citation type="submission" date="2018-01" db="EMBL/GenBank/DDBJ databases">
        <authorList>
            <person name="Gaut B.S."/>
            <person name="Morton B.R."/>
            <person name="Clegg M.T."/>
            <person name="Duvall M.R."/>
        </authorList>
    </citation>
    <scope>NUCLEOTIDE SEQUENCE [LARGE SCALE GENOMIC DNA]</scope>
    <source>
        <strain evidence="1">GP69</strain>
    </source>
</reference>
<dbReference type="AlphaFoldDB" id="A0A2K4ZET6"/>
<proteinExistence type="predicted"/>
<dbReference type="RefSeq" id="WP_103239033.1">
    <property type="nucleotide sequence ID" value="NZ_JANJZD010000022.1"/>
</dbReference>
<dbReference type="EMBL" id="OFSM01000007">
    <property type="protein sequence ID" value="SOY28972.1"/>
    <property type="molecule type" value="Genomic_DNA"/>
</dbReference>
<name>A0A2K4ZET6_9FIRM</name>
<organism evidence="1 2">
    <name type="scientific">Acetatifactor muris</name>
    <dbReference type="NCBI Taxonomy" id="879566"/>
    <lineage>
        <taxon>Bacteria</taxon>
        <taxon>Bacillati</taxon>
        <taxon>Bacillota</taxon>
        <taxon>Clostridia</taxon>
        <taxon>Lachnospirales</taxon>
        <taxon>Lachnospiraceae</taxon>
        <taxon>Acetatifactor</taxon>
    </lineage>
</organism>
<accession>A0A2K4ZET6</accession>